<organism evidence="2 3">
    <name type="scientific">Hymenobacter ginsengisoli</name>
    <dbReference type="NCBI Taxonomy" id="1051626"/>
    <lineage>
        <taxon>Bacteria</taxon>
        <taxon>Pseudomonadati</taxon>
        <taxon>Bacteroidota</taxon>
        <taxon>Cytophagia</taxon>
        <taxon>Cytophagales</taxon>
        <taxon>Hymenobacteraceae</taxon>
        <taxon>Hymenobacter</taxon>
    </lineage>
</organism>
<proteinExistence type="predicted"/>
<sequence length="134" mass="15459">MKVSFLTFRQTRVCILASLVACILTALLMSYSEDAIHLFILSIGFLLLFYYLYVATYCVYIAESQVVLKNGVRLITRPRTEVWKVEAISGPVYQITFRDQTICRFVYQPSFPFHKDFGRNAVREAMILAQLRGT</sequence>
<keyword evidence="3" id="KW-1185">Reference proteome</keyword>
<dbReference type="Proteomes" id="UP001501243">
    <property type="component" value="Unassembled WGS sequence"/>
</dbReference>
<name>A0ABP8Q7J1_9BACT</name>
<evidence type="ECO:0000313" key="2">
    <source>
        <dbReference type="EMBL" id="GAA4497811.1"/>
    </source>
</evidence>
<evidence type="ECO:0008006" key="4">
    <source>
        <dbReference type="Google" id="ProtNLM"/>
    </source>
</evidence>
<protein>
    <recommendedName>
        <fullName evidence="4">PH domain-containing protein</fullName>
    </recommendedName>
</protein>
<keyword evidence="1" id="KW-1133">Transmembrane helix</keyword>
<keyword evidence="1" id="KW-0812">Transmembrane</keyword>
<keyword evidence="1" id="KW-0472">Membrane</keyword>
<reference evidence="3" key="1">
    <citation type="journal article" date="2019" name="Int. J. Syst. Evol. Microbiol.">
        <title>The Global Catalogue of Microorganisms (GCM) 10K type strain sequencing project: providing services to taxonomists for standard genome sequencing and annotation.</title>
        <authorList>
            <consortium name="The Broad Institute Genomics Platform"/>
            <consortium name="The Broad Institute Genome Sequencing Center for Infectious Disease"/>
            <person name="Wu L."/>
            <person name="Ma J."/>
        </authorList>
    </citation>
    <scope>NUCLEOTIDE SEQUENCE [LARGE SCALE GENOMIC DNA]</scope>
    <source>
        <strain evidence="3">JCM 17841</strain>
    </source>
</reference>
<feature type="transmembrane region" description="Helical" evidence="1">
    <location>
        <begin position="38"/>
        <end position="60"/>
    </location>
</feature>
<accession>A0ABP8Q7J1</accession>
<evidence type="ECO:0000313" key="3">
    <source>
        <dbReference type="Proteomes" id="UP001501243"/>
    </source>
</evidence>
<feature type="transmembrane region" description="Helical" evidence="1">
    <location>
        <begin position="12"/>
        <end position="32"/>
    </location>
</feature>
<evidence type="ECO:0000256" key="1">
    <source>
        <dbReference type="SAM" id="Phobius"/>
    </source>
</evidence>
<comment type="caution">
    <text evidence="2">The sequence shown here is derived from an EMBL/GenBank/DDBJ whole genome shotgun (WGS) entry which is preliminary data.</text>
</comment>
<dbReference type="EMBL" id="BAABGQ010000005">
    <property type="protein sequence ID" value="GAA4497811.1"/>
    <property type="molecule type" value="Genomic_DNA"/>
</dbReference>
<gene>
    <name evidence="2" type="ORF">GCM10023172_13340</name>
</gene>